<feature type="compositionally biased region" description="Pro residues" evidence="1">
    <location>
        <begin position="43"/>
        <end position="53"/>
    </location>
</feature>
<reference evidence="2" key="1">
    <citation type="submission" date="2018-08" db="EMBL/GenBank/DDBJ databases">
        <authorList>
            <person name="Rossello M."/>
        </authorList>
    </citation>
    <scope>NUCLEOTIDE SEQUENCE [LARGE SCALE GENOMIC DNA]</scope>
    <source>
        <strain evidence="2">cv. Chinese Spring</strain>
    </source>
</reference>
<feature type="region of interest" description="Disordered" evidence="1">
    <location>
        <begin position="38"/>
        <end position="68"/>
    </location>
</feature>
<dbReference type="Gramene" id="TraesRN4A0100547500.1">
    <property type="protein sequence ID" value="TraesRN4A0100547500.1"/>
    <property type="gene ID" value="TraesRN4A0100547500"/>
</dbReference>
<reference evidence="2" key="2">
    <citation type="submission" date="2018-10" db="UniProtKB">
        <authorList>
            <consortium name="EnsemblPlants"/>
        </authorList>
    </citation>
    <scope>IDENTIFICATION</scope>
</reference>
<organism evidence="2">
    <name type="scientific">Triticum aestivum</name>
    <name type="common">Wheat</name>
    <dbReference type="NCBI Taxonomy" id="4565"/>
    <lineage>
        <taxon>Eukaryota</taxon>
        <taxon>Viridiplantae</taxon>
        <taxon>Streptophyta</taxon>
        <taxon>Embryophyta</taxon>
        <taxon>Tracheophyta</taxon>
        <taxon>Spermatophyta</taxon>
        <taxon>Magnoliopsida</taxon>
        <taxon>Liliopsida</taxon>
        <taxon>Poales</taxon>
        <taxon>Poaceae</taxon>
        <taxon>BOP clade</taxon>
        <taxon>Pooideae</taxon>
        <taxon>Triticodae</taxon>
        <taxon>Triticeae</taxon>
        <taxon>Triticinae</taxon>
        <taxon>Triticum</taxon>
    </lineage>
</organism>
<keyword evidence="3" id="KW-1185">Reference proteome</keyword>
<dbReference type="Gramene" id="TraesCS4A02G200900.1">
    <property type="protein sequence ID" value="TraesCS4A02G200900.1.cds1"/>
    <property type="gene ID" value="TraesCS4A02G200900"/>
</dbReference>
<dbReference type="Proteomes" id="UP000019116">
    <property type="component" value="Chromosome 4A"/>
</dbReference>
<proteinExistence type="predicted"/>
<accession>A0A3B6HW29</accession>
<evidence type="ECO:0000313" key="3">
    <source>
        <dbReference type="Proteomes" id="UP000019116"/>
    </source>
</evidence>
<dbReference type="AlphaFoldDB" id="A0A3B6HW29"/>
<protein>
    <submittedName>
        <fullName evidence="2">Uncharacterized protein</fullName>
    </submittedName>
</protein>
<evidence type="ECO:0000313" key="2">
    <source>
        <dbReference type="EnsemblPlants" id="TraesCS4A02G200900.1.cds1"/>
    </source>
</evidence>
<sequence length="121" mass="13714">METERSGRPRCGRHALLCIIPSCCSARCCRSWWSMYRSRDPTPRPPPSPPPSPSASQSSPRARLAARTWEAMASRRQRNCREMVRSASAVYVRADPAPATASNDDDTDAICWWYCRYRCST</sequence>
<name>A0A3B6HW29_WHEAT</name>
<dbReference type="Gramene" id="TraesCS4A03G0536700.1">
    <property type="protein sequence ID" value="TraesCS4A03G0536700.1.CDS1"/>
    <property type="gene ID" value="TraesCS4A03G0536700"/>
</dbReference>
<feature type="compositionally biased region" description="Low complexity" evidence="1">
    <location>
        <begin position="54"/>
        <end position="67"/>
    </location>
</feature>
<dbReference type="EnsemblPlants" id="TraesCS4A02G200900.1">
    <property type="protein sequence ID" value="TraesCS4A02G200900.1.cds1"/>
    <property type="gene ID" value="TraesCS4A02G200900"/>
</dbReference>
<evidence type="ECO:0000256" key="1">
    <source>
        <dbReference type="SAM" id="MobiDB-lite"/>
    </source>
</evidence>
<dbReference type="Gramene" id="TraesPARA_EIv1.0_1255960.1">
    <property type="protein sequence ID" value="TraesPARA_EIv1.0_1255960.1.CDS1"/>
    <property type="gene ID" value="TraesPARA_EIv1.0_1255960"/>
</dbReference>